<feature type="compositionally biased region" description="Basic and acidic residues" evidence="1">
    <location>
        <begin position="129"/>
        <end position="160"/>
    </location>
</feature>
<dbReference type="AlphaFoldDB" id="A0A9K3JAE0"/>
<gene>
    <name evidence="2" type="ORF">HanXRQr2_Chr04g0182221</name>
</gene>
<dbReference type="EMBL" id="MNCJ02000319">
    <property type="protein sequence ID" value="KAF5811512.1"/>
    <property type="molecule type" value="Genomic_DNA"/>
</dbReference>
<feature type="compositionally biased region" description="Basic and acidic residues" evidence="1">
    <location>
        <begin position="186"/>
        <end position="201"/>
    </location>
</feature>
<feature type="compositionally biased region" description="Basic and acidic residues" evidence="1">
    <location>
        <begin position="28"/>
        <end position="81"/>
    </location>
</feature>
<name>A0A9K3JAE0_HELAN</name>
<feature type="region of interest" description="Disordered" evidence="1">
    <location>
        <begin position="28"/>
        <end position="223"/>
    </location>
</feature>
<evidence type="ECO:0000313" key="3">
    <source>
        <dbReference type="Proteomes" id="UP000215914"/>
    </source>
</evidence>
<sequence length="258" mass="27974">MVVSQFDSTPFRITSSMWPEIIKEIEKAEQVASSKKDGADHGVGGEEEKDAGGEKVKDGKPDGETTKKGGEDANEPPKGESDTAGQPAKKEGNEAAGQPAQQGEVFKTPENETKKDSEKQEFIGEEEKDAGGEKVKDGKPDGETTKKGGEDANEPPKGESDTAGQPAKKEGNEAAGQPAQQGEVFKTPEKEPKKDSEKQEFIGEDLNAGDQKKSKRTTHPAEPLCSPYMQRVVQIKTKTEKIEVRIAEWMFSTVDDPW</sequence>
<evidence type="ECO:0000256" key="1">
    <source>
        <dbReference type="SAM" id="MobiDB-lite"/>
    </source>
</evidence>
<evidence type="ECO:0000313" key="2">
    <source>
        <dbReference type="EMBL" id="KAF5811512.1"/>
    </source>
</evidence>
<comment type="caution">
    <text evidence="2">The sequence shown here is derived from an EMBL/GenBank/DDBJ whole genome shotgun (WGS) entry which is preliminary data.</text>
</comment>
<dbReference type="Proteomes" id="UP000215914">
    <property type="component" value="Unassembled WGS sequence"/>
</dbReference>
<accession>A0A9K3JAE0</accession>
<protein>
    <submittedName>
        <fullName evidence="2">Uncharacterized protein</fullName>
    </submittedName>
</protein>
<proteinExistence type="predicted"/>
<reference evidence="2" key="1">
    <citation type="journal article" date="2017" name="Nature">
        <title>The sunflower genome provides insights into oil metabolism, flowering and Asterid evolution.</title>
        <authorList>
            <person name="Badouin H."/>
            <person name="Gouzy J."/>
            <person name="Grassa C.J."/>
            <person name="Murat F."/>
            <person name="Staton S.E."/>
            <person name="Cottret L."/>
            <person name="Lelandais-Briere C."/>
            <person name="Owens G.L."/>
            <person name="Carrere S."/>
            <person name="Mayjonade B."/>
            <person name="Legrand L."/>
            <person name="Gill N."/>
            <person name="Kane N.C."/>
            <person name="Bowers J.E."/>
            <person name="Hubner S."/>
            <person name="Bellec A."/>
            <person name="Berard A."/>
            <person name="Berges H."/>
            <person name="Blanchet N."/>
            <person name="Boniface M.C."/>
            <person name="Brunel D."/>
            <person name="Catrice O."/>
            <person name="Chaidir N."/>
            <person name="Claudel C."/>
            <person name="Donnadieu C."/>
            <person name="Faraut T."/>
            <person name="Fievet G."/>
            <person name="Helmstetter N."/>
            <person name="King M."/>
            <person name="Knapp S.J."/>
            <person name="Lai Z."/>
            <person name="Le Paslier M.C."/>
            <person name="Lippi Y."/>
            <person name="Lorenzon L."/>
            <person name="Mandel J.R."/>
            <person name="Marage G."/>
            <person name="Marchand G."/>
            <person name="Marquand E."/>
            <person name="Bret-Mestries E."/>
            <person name="Morien E."/>
            <person name="Nambeesan S."/>
            <person name="Nguyen T."/>
            <person name="Pegot-Espagnet P."/>
            <person name="Pouilly N."/>
            <person name="Raftis F."/>
            <person name="Sallet E."/>
            <person name="Schiex T."/>
            <person name="Thomas J."/>
            <person name="Vandecasteele C."/>
            <person name="Vares D."/>
            <person name="Vear F."/>
            <person name="Vautrin S."/>
            <person name="Crespi M."/>
            <person name="Mangin B."/>
            <person name="Burke J.M."/>
            <person name="Salse J."/>
            <person name="Munos S."/>
            <person name="Vincourt P."/>
            <person name="Rieseberg L.H."/>
            <person name="Langlade N.B."/>
        </authorList>
    </citation>
    <scope>NUCLEOTIDE SEQUENCE</scope>
    <source>
        <tissue evidence="2">Leaves</tissue>
    </source>
</reference>
<keyword evidence="3" id="KW-1185">Reference proteome</keyword>
<reference evidence="2" key="2">
    <citation type="submission" date="2020-06" db="EMBL/GenBank/DDBJ databases">
        <title>Helianthus annuus Genome sequencing and assembly Release 2.</title>
        <authorList>
            <person name="Gouzy J."/>
            <person name="Langlade N."/>
            <person name="Munos S."/>
        </authorList>
    </citation>
    <scope>NUCLEOTIDE SEQUENCE</scope>
    <source>
        <tissue evidence="2">Leaves</tissue>
    </source>
</reference>
<organism evidence="2 3">
    <name type="scientific">Helianthus annuus</name>
    <name type="common">Common sunflower</name>
    <dbReference type="NCBI Taxonomy" id="4232"/>
    <lineage>
        <taxon>Eukaryota</taxon>
        <taxon>Viridiplantae</taxon>
        <taxon>Streptophyta</taxon>
        <taxon>Embryophyta</taxon>
        <taxon>Tracheophyta</taxon>
        <taxon>Spermatophyta</taxon>
        <taxon>Magnoliopsida</taxon>
        <taxon>eudicotyledons</taxon>
        <taxon>Gunneridae</taxon>
        <taxon>Pentapetalae</taxon>
        <taxon>asterids</taxon>
        <taxon>campanulids</taxon>
        <taxon>Asterales</taxon>
        <taxon>Asteraceae</taxon>
        <taxon>Asteroideae</taxon>
        <taxon>Heliantheae alliance</taxon>
        <taxon>Heliantheae</taxon>
        <taxon>Helianthus</taxon>
    </lineage>
</organism>
<dbReference type="Gramene" id="mRNA:HanXRQr2_Chr04g0182221">
    <property type="protein sequence ID" value="CDS:HanXRQr2_Chr04g0182221.1"/>
    <property type="gene ID" value="HanXRQr2_Chr04g0182221"/>
</dbReference>
<feature type="compositionally biased region" description="Basic and acidic residues" evidence="1">
    <location>
        <begin position="107"/>
        <end position="122"/>
    </location>
</feature>